<evidence type="ECO:0000313" key="4">
    <source>
        <dbReference type="Proteomes" id="UP000065511"/>
    </source>
</evidence>
<organism evidence="3 4">
    <name type="scientific">Enterococcus silesiacus</name>
    <dbReference type="NCBI Taxonomy" id="332949"/>
    <lineage>
        <taxon>Bacteria</taxon>
        <taxon>Bacillati</taxon>
        <taxon>Bacillota</taxon>
        <taxon>Bacilli</taxon>
        <taxon>Lactobacillales</taxon>
        <taxon>Enterococcaceae</taxon>
        <taxon>Enterococcus</taxon>
    </lineage>
</organism>
<dbReference type="RefSeq" id="WP_071876965.1">
    <property type="nucleotide sequence ID" value="NZ_JXLC01000005.1"/>
</dbReference>
<feature type="domain" description="WxL" evidence="2">
    <location>
        <begin position="682"/>
        <end position="825"/>
    </location>
</feature>
<keyword evidence="1" id="KW-0472">Membrane</keyword>
<dbReference type="PROSITE" id="PS51257">
    <property type="entry name" value="PROKAR_LIPOPROTEIN"/>
    <property type="match status" value="1"/>
</dbReference>
<evidence type="ECO:0000259" key="2">
    <source>
        <dbReference type="Pfam" id="PF13731"/>
    </source>
</evidence>
<feature type="transmembrane region" description="Helical" evidence="1">
    <location>
        <begin position="7"/>
        <end position="24"/>
    </location>
</feature>
<keyword evidence="4" id="KW-1185">Reference proteome</keyword>
<gene>
    <name evidence="3" type="ORF">ATZ33_07315</name>
</gene>
<dbReference type="EMBL" id="CP013614">
    <property type="protein sequence ID" value="ALS01184.1"/>
    <property type="molecule type" value="Genomic_DNA"/>
</dbReference>
<keyword evidence="1" id="KW-0812">Transmembrane</keyword>
<protein>
    <recommendedName>
        <fullName evidence="2">WxL domain-containing protein</fullName>
    </recommendedName>
</protein>
<reference evidence="3 4" key="1">
    <citation type="submission" date="2015-12" db="EMBL/GenBank/DDBJ databases">
        <authorList>
            <person name="Lauer A."/>
            <person name="Humrighouse B."/>
            <person name="Loparev V."/>
            <person name="Shewmaker P.L."/>
            <person name="Whitney A.M."/>
            <person name="McLaughlin R.W."/>
        </authorList>
    </citation>
    <scope>NUCLEOTIDE SEQUENCE [LARGE SCALE GENOMIC DNA]</scope>
    <source>
        <strain evidence="3 4">LMG 23085</strain>
    </source>
</reference>
<evidence type="ECO:0000313" key="3">
    <source>
        <dbReference type="EMBL" id="ALS01184.1"/>
    </source>
</evidence>
<dbReference type="Proteomes" id="UP000065511">
    <property type="component" value="Chromosome"/>
</dbReference>
<keyword evidence="1" id="KW-1133">Transmembrane helix</keyword>
<evidence type="ECO:0000256" key="1">
    <source>
        <dbReference type="SAM" id="Phobius"/>
    </source>
</evidence>
<dbReference type="Pfam" id="PF13731">
    <property type="entry name" value="WxL"/>
    <property type="match status" value="1"/>
</dbReference>
<dbReference type="InterPro" id="IPR027994">
    <property type="entry name" value="WxL_dom"/>
</dbReference>
<sequence length="829" mass="92593">MWKVKKYLVVSILVVLACSVYFFIKNPEPISAVTPVGYKDLSQAENINMEDDSMGASVEIPGEYGFMFKLTDKVEYQGFGESNIAKNIRGSNSNGYQFNPIDQDKYPERGVWIRNAGIYNGRSVDLKLVIDNMAFREVEGKPGVYPNFNFIAVDPLDKYSQDNKPVSQMNTWNDLYLMVGSTSSTLAETSDKYHIGDTVDYHYEFYDSESKQRFVLSGAWNFNNINNLKATSIPFANDFSKMYGLAGGAEADSKMDIGYKLDTPIPGYIEMYGGNNKVNKKSGRLTHLFEKDSYTMKMERRYGNASNTPPTNPDTNTGNMGILYMTESIARIAPARPIVFGQRNSVTHTDPKYRELSYSILQNIADNTKLNRDSSFTLETEVPSYYSIDFDSVKIFEYGTTEEYTSIFNITKSPESDSKVIISAKDPTADLDPLNPNSKVFNAHVFDIKIVAKPNSTFKFDPDAYNYINDANLPDDNGFMSFEQAGVKTKMSYVYKEPSGQEKFKDTLEAKVIDNQTISKVLYEGVPDGDPIENITFSKGTDFSKVDEQTAYLENLRVDTKNKIDEPIYVTYKNGVQPNSSILGEQKVTLILTTAKGVTTEKVVTITIKDVSTSLTIQFMGEGGNEIHTPVVLDGNTTDSIDLSENTIVQGIISDLVSKGYTKLAWDNPFPENKTPYSAGTVTYKFQGNLALDSVPKTLNFGNLTYDAKDQRVENPTFKEKLVISDTRANPIQGWYLTAELADPMKNDKGQELVNALRYVDKGKESILDSNAQVVYTNIEGKDGKFIVSDKWGTTQGTDGIKLQINSSDTVYTGEYIGVITWKIMAGQP</sequence>
<proteinExistence type="predicted"/>
<accession>A0ABM5W742</accession>
<name>A0ABM5W742_9ENTE</name>